<feature type="compositionally biased region" description="Basic and acidic residues" evidence="1">
    <location>
        <begin position="18"/>
        <end position="36"/>
    </location>
</feature>
<name>A0AA88JAX5_FICCA</name>
<evidence type="ECO:0000313" key="2">
    <source>
        <dbReference type="EMBL" id="GMN67102.1"/>
    </source>
</evidence>
<evidence type="ECO:0000256" key="1">
    <source>
        <dbReference type="SAM" id="MobiDB-lite"/>
    </source>
</evidence>
<dbReference type="EMBL" id="BTGU01000405">
    <property type="protein sequence ID" value="GMN67102.1"/>
    <property type="molecule type" value="Genomic_DNA"/>
</dbReference>
<keyword evidence="3" id="KW-1185">Reference proteome</keyword>
<comment type="caution">
    <text evidence="2">The sequence shown here is derived from an EMBL/GenBank/DDBJ whole genome shotgun (WGS) entry which is preliminary data.</text>
</comment>
<sequence length="107" mass="11953">MPILVQVTAKQAQIPEEDATKARDPDSGNHDLEKVAPKACDPNSGNEILQSQFRLLSASRTRGSASPHRRPSICHSLNREENCLNREAPFSFVAGLRSFDHLSHFRF</sequence>
<gene>
    <name evidence="2" type="ORF">TIFTF001_036167</name>
</gene>
<dbReference type="AlphaFoldDB" id="A0AA88JAX5"/>
<feature type="region of interest" description="Disordered" evidence="1">
    <location>
        <begin position="1"/>
        <end position="43"/>
    </location>
</feature>
<organism evidence="2 3">
    <name type="scientific">Ficus carica</name>
    <name type="common">Common fig</name>
    <dbReference type="NCBI Taxonomy" id="3494"/>
    <lineage>
        <taxon>Eukaryota</taxon>
        <taxon>Viridiplantae</taxon>
        <taxon>Streptophyta</taxon>
        <taxon>Embryophyta</taxon>
        <taxon>Tracheophyta</taxon>
        <taxon>Spermatophyta</taxon>
        <taxon>Magnoliopsida</taxon>
        <taxon>eudicotyledons</taxon>
        <taxon>Gunneridae</taxon>
        <taxon>Pentapetalae</taxon>
        <taxon>rosids</taxon>
        <taxon>fabids</taxon>
        <taxon>Rosales</taxon>
        <taxon>Moraceae</taxon>
        <taxon>Ficeae</taxon>
        <taxon>Ficus</taxon>
    </lineage>
</organism>
<evidence type="ECO:0000313" key="3">
    <source>
        <dbReference type="Proteomes" id="UP001187192"/>
    </source>
</evidence>
<dbReference type="Proteomes" id="UP001187192">
    <property type="component" value="Unassembled WGS sequence"/>
</dbReference>
<reference evidence="2" key="1">
    <citation type="submission" date="2023-07" db="EMBL/GenBank/DDBJ databases">
        <title>draft genome sequence of fig (Ficus carica).</title>
        <authorList>
            <person name="Takahashi T."/>
            <person name="Nishimura K."/>
        </authorList>
    </citation>
    <scope>NUCLEOTIDE SEQUENCE</scope>
</reference>
<accession>A0AA88JAX5</accession>
<protein>
    <submittedName>
        <fullName evidence="2">Uncharacterized protein</fullName>
    </submittedName>
</protein>
<proteinExistence type="predicted"/>